<dbReference type="AlphaFoldDB" id="A0A1M5ELR7"/>
<dbReference type="GO" id="GO:0003700">
    <property type="term" value="F:DNA-binding transcription factor activity"/>
    <property type="evidence" value="ECO:0007669"/>
    <property type="project" value="InterPro"/>
</dbReference>
<evidence type="ECO:0000256" key="3">
    <source>
        <dbReference type="ARBA" id="ARBA00023163"/>
    </source>
</evidence>
<dbReference type="InterPro" id="IPR013196">
    <property type="entry name" value="HTH_11"/>
</dbReference>
<dbReference type="STRING" id="2017.SAMN05444320_10540"/>
<evidence type="ECO:0000313" key="5">
    <source>
        <dbReference type="EMBL" id="SHF80147.1"/>
    </source>
</evidence>
<keyword evidence="6" id="KW-1185">Reference proteome</keyword>
<dbReference type="EMBL" id="FQVN01000005">
    <property type="protein sequence ID" value="SHF80147.1"/>
    <property type="molecule type" value="Genomic_DNA"/>
</dbReference>
<sequence>MTMPARMLRLLSLLQSRREWSGAELAARLGVTDRTVRRDVDRLRELGYPVDASPGTGGGYRLASGRDLPPLVLDDDEAVAVAAGLLTAAGGGLSGIRETSVRALAKLEQVLPTRLRQRVAAVTQATSSVVLWDGPRADPATLAVVAAACRDHEVLSFDYASRDGASTARRVEPHHVVTVHGRWYLIAHDPERADWRTFRVDRITAPAPTHRRFTPRPVPGGDPAAYLDRTLAAAPYRYDAEATVDAPAEVVLARMIASSPSRIEALGERRCRVRLGADSLEIVAQRVVSLLALGVEVTLDGPAEVLDHLDALGRRISQVATGTGAARAKGRRGPKTT</sequence>
<dbReference type="GO" id="GO:0003677">
    <property type="term" value="F:DNA binding"/>
    <property type="evidence" value="ECO:0007669"/>
    <property type="project" value="UniProtKB-KW"/>
</dbReference>
<dbReference type="PANTHER" id="PTHR34580:SF3">
    <property type="entry name" value="PROTEIN PAFB"/>
    <property type="match status" value="1"/>
</dbReference>
<dbReference type="PROSITE" id="PS00894">
    <property type="entry name" value="HTH_DEOR_1"/>
    <property type="match status" value="1"/>
</dbReference>
<feature type="domain" description="HTH deoR-type" evidence="4">
    <location>
        <begin position="3"/>
        <end position="58"/>
    </location>
</feature>
<keyword evidence="2 5" id="KW-0238">DNA-binding</keyword>
<dbReference type="InterPro" id="IPR036388">
    <property type="entry name" value="WH-like_DNA-bd_sf"/>
</dbReference>
<keyword evidence="3" id="KW-0804">Transcription</keyword>
<name>A0A1M5ELR7_STRHI</name>
<reference evidence="5 6" key="1">
    <citation type="submission" date="2016-11" db="EMBL/GenBank/DDBJ databases">
        <authorList>
            <person name="Jaros S."/>
            <person name="Januszkiewicz K."/>
            <person name="Wedrychowicz H."/>
        </authorList>
    </citation>
    <scope>NUCLEOTIDE SEQUENCE [LARGE SCALE GENOMIC DNA]</scope>
    <source>
        <strain evidence="5 6">DSM 44523</strain>
    </source>
</reference>
<evidence type="ECO:0000256" key="1">
    <source>
        <dbReference type="ARBA" id="ARBA00023015"/>
    </source>
</evidence>
<evidence type="ECO:0000259" key="4">
    <source>
        <dbReference type="PROSITE" id="PS51000"/>
    </source>
</evidence>
<dbReference type="Gene3D" id="1.10.10.10">
    <property type="entry name" value="Winged helix-like DNA-binding domain superfamily/Winged helix DNA-binding domain"/>
    <property type="match status" value="1"/>
</dbReference>
<dbReference type="Pfam" id="PF08279">
    <property type="entry name" value="HTH_11"/>
    <property type="match status" value="1"/>
</dbReference>
<dbReference type="InterPro" id="IPR051534">
    <property type="entry name" value="CBASS_pafABC_assoc_protein"/>
</dbReference>
<dbReference type="InterPro" id="IPR036390">
    <property type="entry name" value="WH_DNA-bd_sf"/>
</dbReference>
<protein>
    <submittedName>
        <fullName evidence="5">Predicted DNA-binding transcriptional regulator YafY, contains an HTH and WYL domains</fullName>
    </submittedName>
</protein>
<dbReference type="RefSeq" id="WP_073484020.1">
    <property type="nucleotide sequence ID" value="NZ_FQVN01000005.1"/>
</dbReference>
<keyword evidence="1" id="KW-0805">Transcription regulation</keyword>
<gene>
    <name evidence="5" type="ORF">SAMN05444320_10540</name>
</gene>
<dbReference type="SUPFAM" id="SSF46785">
    <property type="entry name" value="Winged helix' DNA-binding domain"/>
    <property type="match status" value="1"/>
</dbReference>
<accession>A0A1M5ELR7</accession>
<dbReference type="InterPro" id="IPR018356">
    <property type="entry name" value="Tscrpt_reg_HTH_DeoR_CS"/>
</dbReference>
<dbReference type="Proteomes" id="UP000184501">
    <property type="component" value="Unassembled WGS sequence"/>
</dbReference>
<dbReference type="InterPro" id="IPR001034">
    <property type="entry name" value="DeoR_HTH"/>
</dbReference>
<dbReference type="PANTHER" id="PTHR34580">
    <property type="match status" value="1"/>
</dbReference>
<organism evidence="5 6">
    <name type="scientific">Streptoalloteichus hindustanus</name>
    <dbReference type="NCBI Taxonomy" id="2017"/>
    <lineage>
        <taxon>Bacteria</taxon>
        <taxon>Bacillati</taxon>
        <taxon>Actinomycetota</taxon>
        <taxon>Actinomycetes</taxon>
        <taxon>Pseudonocardiales</taxon>
        <taxon>Pseudonocardiaceae</taxon>
        <taxon>Streptoalloteichus</taxon>
    </lineage>
</organism>
<dbReference type="InterPro" id="IPR026881">
    <property type="entry name" value="WYL_dom"/>
</dbReference>
<dbReference type="PROSITE" id="PS52050">
    <property type="entry name" value="WYL"/>
    <property type="match status" value="1"/>
</dbReference>
<proteinExistence type="predicted"/>
<dbReference type="Pfam" id="PF13280">
    <property type="entry name" value="WYL"/>
    <property type="match status" value="1"/>
</dbReference>
<evidence type="ECO:0000256" key="2">
    <source>
        <dbReference type="ARBA" id="ARBA00023125"/>
    </source>
</evidence>
<dbReference type="PROSITE" id="PS51000">
    <property type="entry name" value="HTH_DEOR_2"/>
    <property type="match status" value="1"/>
</dbReference>
<evidence type="ECO:0000313" key="6">
    <source>
        <dbReference type="Proteomes" id="UP000184501"/>
    </source>
</evidence>